<dbReference type="Gene3D" id="1.10.3210.10">
    <property type="entry name" value="Hypothetical protein af1432"/>
    <property type="match status" value="1"/>
</dbReference>
<reference evidence="4 5" key="1">
    <citation type="submission" date="2020-08" db="EMBL/GenBank/DDBJ databases">
        <title>Genomic Encyclopedia of Type Strains, Phase IV (KMG-IV): sequencing the most valuable type-strain genomes for metagenomic binning, comparative biology and taxonomic classification.</title>
        <authorList>
            <person name="Goeker M."/>
        </authorList>
    </citation>
    <scope>NUCLEOTIDE SEQUENCE [LARGE SCALE GENOMIC DNA]</scope>
    <source>
        <strain evidence="4 5">DSM 23562</strain>
    </source>
</reference>
<accession>A0A7W9SSB8</accession>
<feature type="domain" description="HD-GYP" evidence="3">
    <location>
        <begin position="187"/>
        <end position="382"/>
    </location>
</feature>
<dbReference type="AlphaFoldDB" id="A0A7W9SSB8"/>
<organism evidence="4 5">
    <name type="scientific">Armatimonas rosea</name>
    <dbReference type="NCBI Taxonomy" id="685828"/>
    <lineage>
        <taxon>Bacteria</taxon>
        <taxon>Bacillati</taxon>
        <taxon>Armatimonadota</taxon>
        <taxon>Armatimonadia</taxon>
        <taxon>Armatimonadales</taxon>
        <taxon>Armatimonadaceae</taxon>
        <taxon>Armatimonas</taxon>
    </lineage>
</organism>
<dbReference type="CDD" id="cd06225">
    <property type="entry name" value="HAMP"/>
    <property type="match status" value="1"/>
</dbReference>
<dbReference type="GO" id="GO:0007165">
    <property type="term" value="P:signal transduction"/>
    <property type="evidence" value="ECO:0007669"/>
    <property type="project" value="InterPro"/>
</dbReference>
<protein>
    <submittedName>
        <fullName evidence="4">HD-GYP domain-containing protein (C-di-GMP phosphodiesterase class II)</fullName>
    </submittedName>
</protein>
<dbReference type="Proteomes" id="UP000520814">
    <property type="component" value="Unassembled WGS sequence"/>
</dbReference>
<dbReference type="EMBL" id="JACHGW010000003">
    <property type="protein sequence ID" value="MBB6051922.1"/>
    <property type="molecule type" value="Genomic_DNA"/>
</dbReference>
<keyword evidence="1" id="KW-1133">Transmembrane helix</keyword>
<dbReference type="PROSITE" id="PS51832">
    <property type="entry name" value="HD_GYP"/>
    <property type="match status" value="1"/>
</dbReference>
<proteinExistence type="predicted"/>
<comment type="caution">
    <text evidence="4">The sequence shown here is derived from an EMBL/GenBank/DDBJ whole genome shotgun (WGS) entry which is preliminary data.</text>
</comment>
<feature type="domain" description="HAMP" evidence="2">
    <location>
        <begin position="140"/>
        <end position="192"/>
    </location>
</feature>
<dbReference type="InterPro" id="IPR052020">
    <property type="entry name" value="Cyclic_di-GMP/3'3'-cGAMP_PDE"/>
</dbReference>
<keyword evidence="1" id="KW-0472">Membrane</keyword>
<keyword evidence="5" id="KW-1185">Reference proteome</keyword>
<dbReference type="GO" id="GO:0016020">
    <property type="term" value="C:membrane"/>
    <property type="evidence" value="ECO:0007669"/>
    <property type="project" value="InterPro"/>
</dbReference>
<dbReference type="Pfam" id="PF00672">
    <property type="entry name" value="HAMP"/>
    <property type="match status" value="1"/>
</dbReference>
<evidence type="ECO:0000313" key="5">
    <source>
        <dbReference type="Proteomes" id="UP000520814"/>
    </source>
</evidence>
<dbReference type="SUPFAM" id="SSF109604">
    <property type="entry name" value="HD-domain/PDEase-like"/>
    <property type="match status" value="1"/>
</dbReference>
<evidence type="ECO:0000259" key="2">
    <source>
        <dbReference type="PROSITE" id="PS50885"/>
    </source>
</evidence>
<evidence type="ECO:0000256" key="1">
    <source>
        <dbReference type="SAM" id="Phobius"/>
    </source>
</evidence>
<dbReference type="Pfam" id="PF13487">
    <property type="entry name" value="HD_5"/>
    <property type="match status" value="1"/>
</dbReference>
<sequence length="387" mass="42016">MTGEHWSGIIVANGRPRLLVISAVHDPQSQELQGSLLVYRNLDKQLASELAETLQGKITFLLDGKPIASAAVGGAPRGGDPEVRSRTLLPDDATGGRLALELGLSRAALFTDFERGRSVVAGVFLISCLLGVLLTVRLARRFTRPLEAVIAAAQRVRAGDWPEPLTVCGQAELGMLQEVFNEMTVSLRIHQLVTVQTLAAAGDARDTYTRGHSDRVAEYARQLAVALGFSQEQVERIHTIGTLHDVGKIGIPDSVLLKPGPLDPDERKVMESHAVRSEELIRNVPSLVATLPGIRHHHERWDGKGYPDGLAGEEIPLDARVLALADTFDALTSDRPYRKGWDFARALAEIERCAGTQFDPALVPYFIALWPAATEPAAPLPELRKAA</sequence>
<dbReference type="CDD" id="cd00077">
    <property type="entry name" value="HDc"/>
    <property type="match status" value="1"/>
</dbReference>
<evidence type="ECO:0000313" key="4">
    <source>
        <dbReference type="EMBL" id="MBB6051922.1"/>
    </source>
</evidence>
<dbReference type="SMART" id="SM00471">
    <property type="entry name" value="HDc"/>
    <property type="match status" value="1"/>
</dbReference>
<dbReference type="SMART" id="SM00304">
    <property type="entry name" value="HAMP"/>
    <property type="match status" value="1"/>
</dbReference>
<dbReference type="SUPFAM" id="SSF158472">
    <property type="entry name" value="HAMP domain-like"/>
    <property type="match status" value="1"/>
</dbReference>
<keyword evidence="1" id="KW-0812">Transmembrane</keyword>
<dbReference type="Gene3D" id="6.10.340.10">
    <property type="match status" value="1"/>
</dbReference>
<name>A0A7W9SSB8_ARMRO</name>
<dbReference type="PANTHER" id="PTHR45228">
    <property type="entry name" value="CYCLIC DI-GMP PHOSPHODIESTERASE TM_0186-RELATED"/>
    <property type="match status" value="1"/>
</dbReference>
<dbReference type="InterPro" id="IPR003660">
    <property type="entry name" value="HAMP_dom"/>
</dbReference>
<dbReference type="InterPro" id="IPR003607">
    <property type="entry name" value="HD/PDEase_dom"/>
</dbReference>
<feature type="transmembrane region" description="Helical" evidence="1">
    <location>
        <begin position="119"/>
        <end position="139"/>
    </location>
</feature>
<gene>
    <name evidence="4" type="ORF">HNQ39_003732</name>
</gene>
<dbReference type="PANTHER" id="PTHR45228:SF4">
    <property type="entry name" value="LIPOPROTEIN"/>
    <property type="match status" value="1"/>
</dbReference>
<dbReference type="PROSITE" id="PS50885">
    <property type="entry name" value="HAMP"/>
    <property type="match status" value="1"/>
</dbReference>
<dbReference type="InterPro" id="IPR037522">
    <property type="entry name" value="HD_GYP_dom"/>
</dbReference>
<evidence type="ECO:0000259" key="3">
    <source>
        <dbReference type="PROSITE" id="PS51832"/>
    </source>
</evidence>